<gene>
    <name evidence="1" type="ORF">FB567DRAFT_586146</name>
</gene>
<comment type="caution">
    <text evidence="1">The sequence shown here is derived from an EMBL/GenBank/DDBJ whole genome shotgun (WGS) entry which is preliminary data.</text>
</comment>
<keyword evidence="2" id="KW-1185">Reference proteome</keyword>
<sequence length="102" mass="11663">MLAAATHGRVEGRMPELDRLGYPAFPPYGEPLLMSVTKRGPRLQLCVLDLWNAWKEGTATETKLEPSLKYYMEKARIFNFDLARLALVISGLCRRRPKLKND</sequence>
<proteinExistence type="predicted"/>
<reference evidence="1" key="1">
    <citation type="journal article" date="2021" name="Nat. Commun.">
        <title>Genetic determinants of endophytism in the Arabidopsis root mycobiome.</title>
        <authorList>
            <person name="Mesny F."/>
            <person name="Miyauchi S."/>
            <person name="Thiergart T."/>
            <person name="Pickel B."/>
            <person name="Atanasova L."/>
            <person name="Karlsson M."/>
            <person name="Huettel B."/>
            <person name="Barry K.W."/>
            <person name="Haridas S."/>
            <person name="Chen C."/>
            <person name="Bauer D."/>
            <person name="Andreopoulos W."/>
            <person name="Pangilinan J."/>
            <person name="LaButti K."/>
            <person name="Riley R."/>
            <person name="Lipzen A."/>
            <person name="Clum A."/>
            <person name="Drula E."/>
            <person name="Henrissat B."/>
            <person name="Kohler A."/>
            <person name="Grigoriev I.V."/>
            <person name="Martin F.M."/>
            <person name="Hacquard S."/>
        </authorList>
    </citation>
    <scope>NUCLEOTIDE SEQUENCE</scope>
    <source>
        <strain evidence="1">MPI-SDFR-AT-0120</strain>
    </source>
</reference>
<organism evidence="1 2">
    <name type="scientific">Paraphoma chrysanthemicola</name>
    <dbReference type="NCBI Taxonomy" id="798071"/>
    <lineage>
        <taxon>Eukaryota</taxon>
        <taxon>Fungi</taxon>
        <taxon>Dikarya</taxon>
        <taxon>Ascomycota</taxon>
        <taxon>Pezizomycotina</taxon>
        <taxon>Dothideomycetes</taxon>
        <taxon>Pleosporomycetidae</taxon>
        <taxon>Pleosporales</taxon>
        <taxon>Pleosporineae</taxon>
        <taxon>Phaeosphaeriaceae</taxon>
        <taxon>Paraphoma</taxon>
    </lineage>
</organism>
<name>A0A8K0W4G3_9PLEO</name>
<evidence type="ECO:0000313" key="2">
    <source>
        <dbReference type="Proteomes" id="UP000813461"/>
    </source>
</evidence>
<dbReference type="EMBL" id="JAGMVJ010000001">
    <property type="protein sequence ID" value="KAH7094794.1"/>
    <property type="molecule type" value="Genomic_DNA"/>
</dbReference>
<dbReference type="Proteomes" id="UP000813461">
    <property type="component" value="Unassembled WGS sequence"/>
</dbReference>
<evidence type="ECO:0000313" key="1">
    <source>
        <dbReference type="EMBL" id="KAH7094794.1"/>
    </source>
</evidence>
<dbReference type="AlphaFoldDB" id="A0A8K0W4G3"/>
<protein>
    <submittedName>
        <fullName evidence="1">Uncharacterized protein</fullName>
    </submittedName>
</protein>
<accession>A0A8K0W4G3</accession>